<feature type="domain" description="TGS" evidence="4">
    <location>
        <begin position="419"/>
        <end position="480"/>
    </location>
</feature>
<organism evidence="5 6">
    <name type="scientific">Candidatus Adlerbacteria bacterium RIFOXYC1_FULL_48_26</name>
    <dbReference type="NCBI Taxonomy" id="1797247"/>
    <lineage>
        <taxon>Bacteria</taxon>
        <taxon>Candidatus Adleribacteriota</taxon>
    </lineage>
</organism>
<dbReference type="InterPro" id="IPR004095">
    <property type="entry name" value="TGS"/>
</dbReference>
<dbReference type="CDD" id="cd00077">
    <property type="entry name" value="HDc"/>
    <property type="match status" value="1"/>
</dbReference>
<dbReference type="STRING" id="1797247.A2419_01665"/>
<evidence type="ECO:0000256" key="1">
    <source>
        <dbReference type="ARBA" id="ARBA00007476"/>
    </source>
</evidence>
<dbReference type="InterPro" id="IPR007685">
    <property type="entry name" value="RelA_SpoT"/>
</dbReference>
<dbReference type="FunFam" id="1.10.3210.10:FF:000001">
    <property type="entry name" value="GTP pyrophosphokinase RelA"/>
    <property type="match status" value="1"/>
</dbReference>
<dbReference type="InterPro" id="IPR033655">
    <property type="entry name" value="TGS_RelA/SpoT"/>
</dbReference>
<comment type="similarity">
    <text evidence="1">Belongs to the RelA/SpoT family.</text>
</comment>
<dbReference type="CDD" id="cd01668">
    <property type="entry name" value="TGS_RSH"/>
    <property type="match status" value="1"/>
</dbReference>
<dbReference type="GO" id="GO:0005886">
    <property type="term" value="C:plasma membrane"/>
    <property type="evidence" value="ECO:0007669"/>
    <property type="project" value="TreeGrafter"/>
</dbReference>
<dbReference type="InterPro" id="IPR043519">
    <property type="entry name" value="NT_sf"/>
</dbReference>
<dbReference type="AlphaFoldDB" id="A0A1F4Y3A5"/>
<accession>A0A1F4Y3A5</accession>
<dbReference type="Pfam" id="PF02824">
    <property type="entry name" value="TGS"/>
    <property type="match status" value="1"/>
</dbReference>
<dbReference type="InterPro" id="IPR012676">
    <property type="entry name" value="TGS-like"/>
</dbReference>
<dbReference type="Gene3D" id="3.30.460.10">
    <property type="entry name" value="Beta Polymerase, domain 2"/>
    <property type="match status" value="1"/>
</dbReference>
<dbReference type="PANTHER" id="PTHR21262:SF31">
    <property type="entry name" value="GTP PYROPHOSPHOKINASE"/>
    <property type="match status" value="1"/>
</dbReference>
<sequence length="517" mass="58481">MPDVQNILSLMNGPSKKDAALVEKAYNFAAEAHKDHKRLSGEPYIIHLVETAKSLAKIGMSAKTIAAGLLHDSIEDVGVKPETIEKEFDKEVRFLVEGVTKLGKFKYRGAERHRESLRKLLVATGKDARVLIVKLMDRLHNMRTLEHVPEEKRKRIALETLEIYAAIAHRLGMGLVRRELEDLSFQHAYPEQYAEARKLLSERSKETSDRLEKMSRTLKKELATNGIIRFHVEQRVKGLWSLWQKLQRKGGDIENVFDIAAIRIIVPDIADCYRVLGLVHNLWQPLPNKIKDYIAFPKPNGYQGLHTTIFSGDGGIVEIQIRTEAMHNEAQYGIAAHVMYKDGPKKAAPRGGTSFDWIRSLMPSFRRSNNPTAPAEQKEEIRSRSRYGAPETPTWLSELEDETSDPDFEMTLKTDIFTHRVFAFTPKGDVVDLPVSSSPLDFAYAIHSDIGDHVFGAKVNGKLVSLDTILNNGDIVEIQTKKNAKPSKKWLDFAKTTLARRHIRNALERDGSPVARK</sequence>
<protein>
    <recommendedName>
        <fullName evidence="4">TGS domain-containing protein</fullName>
    </recommendedName>
</protein>
<dbReference type="EMBL" id="MEXB01000008">
    <property type="protein sequence ID" value="OGC88432.1"/>
    <property type="molecule type" value="Genomic_DNA"/>
</dbReference>
<dbReference type="FunFam" id="3.10.20.30:FF:000002">
    <property type="entry name" value="GTP pyrophosphokinase (RelA/SpoT)"/>
    <property type="match status" value="1"/>
</dbReference>
<evidence type="ECO:0000256" key="3">
    <source>
        <dbReference type="SAM" id="MobiDB-lite"/>
    </source>
</evidence>
<feature type="region of interest" description="Disordered" evidence="3">
    <location>
        <begin position="365"/>
        <end position="396"/>
    </location>
</feature>
<dbReference type="InterPro" id="IPR012675">
    <property type="entry name" value="Beta-grasp_dom_sf"/>
</dbReference>
<dbReference type="PANTHER" id="PTHR21262">
    <property type="entry name" value="GUANOSINE-3',5'-BIS DIPHOSPHATE 3'-PYROPHOSPHOHYDROLASE"/>
    <property type="match status" value="1"/>
</dbReference>
<dbReference type="GO" id="GO:0015969">
    <property type="term" value="P:guanosine tetraphosphate metabolic process"/>
    <property type="evidence" value="ECO:0007669"/>
    <property type="project" value="InterPro"/>
</dbReference>
<dbReference type="Gene3D" id="3.10.20.30">
    <property type="match status" value="1"/>
</dbReference>
<dbReference type="Pfam" id="PF04607">
    <property type="entry name" value="RelA_SpoT"/>
    <property type="match status" value="1"/>
</dbReference>
<dbReference type="FunFam" id="3.30.460.10:FF:000001">
    <property type="entry name" value="GTP pyrophosphokinase RelA"/>
    <property type="match status" value="1"/>
</dbReference>
<dbReference type="Pfam" id="PF13328">
    <property type="entry name" value="HD_4"/>
    <property type="match status" value="1"/>
</dbReference>
<dbReference type="GO" id="GO:0003723">
    <property type="term" value="F:RNA binding"/>
    <property type="evidence" value="ECO:0007669"/>
    <property type="project" value="UniProtKB-KW"/>
</dbReference>
<dbReference type="SMART" id="SM00954">
    <property type="entry name" value="RelA_SpoT"/>
    <property type="match status" value="1"/>
</dbReference>
<dbReference type="CDD" id="cd05399">
    <property type="entry name" value="NT_Rel-Spo_like"/>
    <property type="match status" value="1"/>
</dbReference>
<dbReference type="SMART" id="SM00471">
    <property type="entry name" value="HDc"/>
    <property type="match status" value="1"/>
</dbReference>
<keyword evidence="2" id="KW-0694">RNA-binding</keyword>
<dbReference type="PROSITE" id="PS50889">
    <property type="entry name" value="S4"/>
    <property type="match status" value="1"/>
</dbReference>
<evidence type="ECO:0000256" key="2">
    <source>
        <dbReference type="PROSITE-ProRule" id="PRU00182"/>
    </source>
</evidence>
<dbReference type="SUPFAM" id="SSF81271">
    <property type="entry name" value="TGS-like"/>
    <property type="match status" value="1"/>
</dbReference>
<evidence type="ECO:0000313" key="5">
    <source>
        <dbReference type="EMBL" id="OGC88432.1"/>
    </source>
</evidence>
<reference evidence="5 6" key="1">
    <citation type="journal article" date="2016" name="Nat. Commun.">
        <title>Thousands of microbial genomes shed light on interconnected biogeochemical processes in an aquifer system.</title>
        <authorList>
            <person name="Anantharaman K."/>
            <person name="Brown C.T."/>
            <person name="Hug L.A."/>
            <person name="Sharon I."/>
            <person name="Castelle C.J."/>
            <person name="Probst A.J."/>
            <person name="Thomas B.C."/>
            <person name="Singh A."/>
            <person name="Wilkins M.J."/>
            <person name="Karaoz U."/>
            <person name="Brodie E.L."/>
            <person name="Williams K.H."/>
            <person name="Hubbard S.S."/>
            <person name="Banfield J.F."/>
        </authorList>
    </citation>
    <scope>NUCLEOTIDE SEQUENCE [LARGE SCALE GENOMIC DNA]</scope>
</reference>
<dbReference type="Proteomes" id="UP000176568">
    <property type="component" value="Unassembled WGS sequence"/>
</dbReference>
<dbReference type="SUPFAM" id="SSF81301">
    <property type="entry name" value="Nucleotidyltransferase"/>
    <property type="match status" value="1"/>
</dbReference>
<name>A0A1F4Y3A5_9BACT</name>
<proteinExistence type="inferred from homology"/>
<gene>
    <name evidence="5" type="ORF">A2419_01665</name>
</gene>
<dbReference type="PROSITE" id="PS51880">
    <property type="entry name" value="TGS"/>
    <property type="match status" value="1"/>
</dbReference>
<dbReference type="Gene3D" id="1.10.3210.10">
    <property type="entry name" value="Hypothetical protein af1432"/>
    <property type="match status" value="1"/>
</dbReference>
<dbReference type="SUPFAM" id="SSF109604">
    <property type="entry name" value="HD-domain/PDEase-like"/>
    <property type="match status" value="1"/>
</dbReference>
<dbReference type="InterPro" id="IPR003607">
    <property type="entry name" value="HD/PDEase_dom"/>
</dbReference>
<evidence type="ECO:0000313" key="6">
    <source>
        <dbReference type="Proteomes" id="UP000176568"/>
    </source>
</evidence>
<comment type="caution">
    <text evidence="5">The sequence shown here is derived from an EMBL/GenBank/DDBJ whole genome shotgun (WGS) entry which is preliminary data.</text>
</comment>
<evidence type="ECO:0000259" key="4">
    <source>
        <dbReference type="PROSITE" id="PS51880"/>
    </source>
</evidence>